<accession>A0A1M5K7M8</accession>
<dbReference type="Proteomes" id="UP000184212">
    <property type="component" value="Unassembled WGS sequence"/>
</dbReference>
<sequence>MKKILLALVAGASVLLLTRCHETDDQPIDNPPVVVDPVAGIAVSTRDNTARMLSVFNPDGSLRWEKKVGPNNGLIGQISYHRGILFHSYGLGIYAYDIKTGALLWKGFDSFMTASRPTVENAVLYSCTDTYELLEIDPTSGTRLKNPSVLVGDLVPYPPLIKDGIAYVVASTPLAYYSVKAIDIKTGVEKWAVAIGYNPPRGLRITGTTLSLINGGAQLKGININTGTLQWELNDHGYFEYITDGDVIYALWGDRGIAAIDVHTGAKRWQREIAWPANQLKNLYLYKEQVIFQLVKGGNSFLMTAINSTHGDSLWSKPQGYFFPDLSAPIISGDKLYQFRTDMFEPYETKIMIYDPATYNRLDSIDVEGESFEDLRIITESEH</sequence>
<evidence type="ECO:0000313" key="2">
    <source>
        <dbReference type="EMBL" id="SHG48805.1"/>
    </source>
</evidence>
<dbReference type="SMART" id="SM00564">
    <property type="entry name" value="PQQ"/>
    <property type="match status" value="5"/>
</dbReference>
<gene>
    <name evidence="2" type="ORF">SAMN04488109_0488</name>
</gene>
<dbReference type="SUPFAM" id="SSF50998">
    <property type="entry name" value="Quinoprotein alcohol dehydrogenase-like"/>
    <property type="match status" value="1"/>
</dbReference>
<dbReference type="Pfam" id="PF13360">
    <property type="entry name" value="PQQ_2"/>
    <property type="match status" value="1"/>
</dbReference>
<dbReference type="PANTHER" id="PTHR34512">
    <property type="entry name" value="CELL SURFACE PROTEIN"/>
    <property type="match status" value="1"/>
</dbReference>
<proteinExistence type="predicted"/>
<dbReference type="STRING" id="947013.SAMN04488109_0488"/>
<dbReference type="InterPro" id="IPR018391">
    <property type="entry name" value="PQQ_b-propeller_rpt"/>
</dbReference>
<dbReference type="InterPro" id="IPR015943">
    <property type="entry name" value="WD40/YVTN_repeat-like_dom_sf"/>
</dbReference>
<dbReference type="EMBL" id="FQWQ01000001">
    <property type="protein sequence ID" value="SHG48805.1"/>
    <property type="molecule type" value="Genomic_DNA"/>
</dbReference>
<dbReference type="Gene3D" id="2.130.10.10">
    <property type="entry name" value="YVTN repeat-like/Quinoprotein amine dehydrogenase"/>
    <property type="match status" value="2"/>
</dbReference>
<dbReference type="OrthoDB" id="7012117at2"/>
<dbReference type="RefSeq" id="WP_073130748.1">
    <property type="nucleotide sequence ID" value="NZ_FQWQ01000001.1"/>
</dbReference>
<keyword evidence="3" id="KW-1185">Reference proteome</keyword>
<dbReference type="InterPro" id="IPR011047">
    <property type="entry name" value="Quinoprotein_ADH-like_sf"/>
</dbReference>
<dbReference type="PANTHER" id="PTHR34512:SF30">
    <property type="entry name" value="OUTER MEMBRANE PROTEIN ASSEMBLY FACTOR BAMB"/>
    <property type="match status" value="1"/>
</dbReference>
<protein>
    <submittedName>
        <fullName evidence="2">Outer membrane protein assembly factor BamB, contains PQQ-like beta-propeller repeat</fullName>
    </submittedName>
</protein>
<organism evidence="2 3">
    <name type="scientific">Chryseolinea serpens</name>
    <dbReference type="NCBI Taxonomy" id="947013"/>
    <lineage>
        <taxon>Bacteria</taxon>
        <taxon>Pseudomonadati</taxon>
        <taxon>Bacteroidota</taxon>
        <taxon>Cytophagia</taxon>
        <taxon>Cytophagales</taxon>
        <taxon>Fulvivirgaceae</taxon>
        <taxon>Chryseolinea</taxon>
    </lineage>
</organism>
<evidence type="ECO:0000313" key="3">
    <source>
        <dbReference type="Proteomes" id="UP000184212"/>
    </source>
</evidence>
<feature type="domain" description="Pyrrolo-quinoline quinone repeat" evidence="1">
    <location>
        <begin position="93"/>
        <end position="233"/>
    </location>
</feature>
<dbReference type="InterPro" id="IPR002372">
    <property type="entry name" value="PQQ_rpt_dom"/>
</dbReference>
<name>A0A1M5K7M8_9BACT</name>
<dbReference type="AlphaFoldDB" id="A0A1M5K7M8"/>
<reference evidence="2 3" key="1">
    <citation type="submission" date="2016-11" db="EMBL/GenBank/DDBJ databases">
        <authorList>
            <person name="Jaros S."/>
            <person name="Januszkiewicz K."/>
            <person name="Wedrychowicz H."/>
        </authorList>
    </citation>
    <scope>NUCLEOTIDE SEQUENCE [LARGE SCALE GENOMIC DNA]</scope>
    <source>
        <strain evidence="2 3">DSM 24574</strain>
    </source>
</reference>
<evidence type="ECO:0000259" key="1">
    <source>
        <dbReference type="Pfam" id="PF13360"/>
    </source>
</evidence>